<dbReference type="PANTHER" id="PTHR12526">
    <property type="entry name" value="GLYCOSYLTRANSFERASE"/>
    <property type="match status" value="1"/>
</dbReference>
<dbReference type="KEGG" id="erl:AOC36_01375"/>
<dbReference type="AlphaFoldDB" id="A0A109UGI7"/>
<feature type="domain" description="Glycosyl transferase family 1" evidence="1">
    <location>
        <begin position="168"/>
        <end position="325"/>
    </location>
</feature>
<accession>A0A109UGI7</accession>
<evidence type="ECO:0000313" key="3">
    <source>
        <dbReference type="Proteomes" id="UP000063781"/>
    </source>
</evidence>
<dbReference type="RefSeq" id="WP_067630358.1">
    <property type="nucleotide sequence ID" value="NZ_CP013213.1"/>
</dbReference>
<evidence type="ECO:0000259" key="1">
    <source>
        <dbReference type="Pfam" id="PF00534"/>
    </source>
</evidence>
<dbReference type="Pfam" id="PF00534">
    <property type="entry name" value="Glycos_transf_1"/>
    <property type="match status" value="1"/>
</dbReference>
<gene>
    <name evidence="2" type="ORF">AOC36_01375</name>
</gene>
<reference evidence="2 3" key="1">
    <citation type="submission" date="2015-10" db="EMBL/GenBank/DDBJ databases">
        <title>Erysipelothrix larvae sp. LV19 isolated from the larval gut of the rhinoceros beetle, Trypoxylus dichotomus.</title>
        <authorList>
            <person name="Lim S."/>
            <person name="Kim B.-C."/>
        </authorList>
    </citation>
    <scope>NUCLEOTIDE SEQUENCE [LARGE SCALE GENOMIC DNA]</scope>
    <source>
        <strain evidence="2 3">LV19</strain>
    </source>
</reference>
<dbReference type="SUPFAM" id="SSF53756">
    <property type="entry name" value="UDP-Glycosyltransferase/glycogen phosphorylase"/>
    <property type="match status" value="1"/>
</dbReference>
<dbReference type="GO" id="GO:0016757">
    <property type="term" value="F:glycosyltransferase activity"/>
    <property type="evidence" value="ECO:0007669"/>
    <property type="project" value="InterPro"/>
</dbReference>
<dbReference type="EMBL" id="CP013213">
    <property type="protein sequence ID" value="AMC92687.1"/>
    <property type="molecule type" value="Genomic_DNA"/>
</dbReference>
<dbReference type="Gene3D" id="3.40.50.2000">
    <property type="entry name" value="Glycogen Phosphorylase B"/>
    <property type="match status" value="1"/>
</dbReference>
<protein>
    <recommendedName>
        <fullName evidence="1">Glycosyl transferase family 1 domain-containing protein</fullName>
    </recommendedName>
</protein>
<keyword evidence="3" id="KW-1185">Reference proteome</keyword>
<name>A0A109UGI7_9FIRM</name>
<proteinExistence type="predicted"/>
<evidence type="ECO:0000313" key="2">
    <source>
        <dbReference type="EMBL" id="AMC92687.1"/>
    </source>
</evidence>
<sequence>MNRKIFICGNFGYRTNQIDGQTIKTRVLKDEIVNLLGEKNVLFSDTSYIRKQPIKFFKTMRRNLKDSDNTVFALGKKGLSILLPMFIKWKSKKTERRLNYVVIGGWLPDLLKSSKRLLNYSQGIDGIYVETEQMISRLSGIGVKNAYYLPNFRRSGDQNKCNETINAPLKAVFFSRVSREKGVEIAVEAIRTFNNNNETPIILDIYGPIQKGYENDFTNVIQDNVGNNIAYKGVLTQNEITETLSKYDFMVFPTYYEGEGFPGAAIDAFIASLPVLASRWKYNEEVITDQVTGLLFEPNNTQDLISKLSVIANRNDLLLNMKINAFLASEKYDTKTVIPKFLEHIGIYDDKTCKTKGSL</sequence>
<dbReference type="CDD" id="cd03801">
    <property type="entry name" value="GT4_PimA-like"/>
    <property type="match status" value="1"/>
</dbReference>
<organism evidence="2 3">
    <name type="scientific">Erysipelothrix larvae</name>
    <dbReference type="NCBI Taxonomy" id="1514105"/>
    <lineage>
        <taxon>Bacteria</taxon>
        <taxon>Bacillati</taxon>
        <taxon>Bacillota</taxon>
        <taxon>Erysipelotrichia</taxon>
        <taxon>Erysipelotrichales</taxon>
        <taxon>Erysipelotrichaceae</taxon>
        <taxon>Erysipelothrix</taxon>
    </lineage>
</organism>
<dbReference type="InterPro" id="IPR001296">
    <property type="entry name" value="Glyco_trans_1"/>
</dbReference>
<dbReference type="Proteomes" id="UP000063781">
    <property type="component" value="Chromosome"/>
</dbReference>
<dbReference type="OrthoDB" id="9771846at2"/>
<dbReference type="STRING" id="1514105.AOC36_01375"/>